<gene>
    <name evidence="2" type="ORF">PoB_001843200</name>
</gene>
<proteinExistence type="predicted"/>
<reference evidence="2 3" key="1">
    <citation type="journal article" date="2021" name="Elife">
        <title>Chloroplast acquisition without the gene transfer in kleptoplastic sea slugs, Plakobranchus ocellatus.</title>
        <authorList>
            <person name="Maeda T."/>
            <person name="Takahashi S."/>
            <person name="Yoshida T."/>
            <person name="Shimamura S."/>
            <person name="Takaki Y."/>
            <person name="Nagai Y."/>
            <person name="Toyoda A."/>
            <person name="Suzuki Y."/>
            <person name="Arimoto A."/>
            <person name="Ishii H."/>
            <person name="Satoh N."/>
            <person name="Nishiyama T."/>
            <person name="Hasebe M."/>
            <person name="Maruyama T."/>
            <person name="Minagawa J."/>
            <person name="Obokata J."/>
            <person name="Shigenobu S."/>
        </authorList>
    </citation>
    <scope>NUCLEOTIDE SEQUENCE [LARGE SCALE GENOMIC DNA]</scope>
</reference>
<evidence type="ECO:0000313" key="2">
    <source>
        <dbReference type="EMBL" id="GFN91926.1"/>
    </source>
</evidence>
<dbReference type="PANTHER" id="PTHR10773">
    <property type="entry name" value="DNA-DIRECTED RNA POLYMERASES I, II, AND III SUBUNIT RPABC2"/>
    <property type="match status" value="1"/>
</dbReference>
<sequence length="437" mass="50492">MSGKHGKQKKWSAESVQSVLAHIQSFPKVDSHYCRKESSREFLDQSLSISEMYRLYVERCKRDGNADIVSSDKYNRIFTENFNLSFFRPKKDRCDECVAFENIVAPNEDQKRTYAKHLKSEEKAREMKTEAKEKSKRDREFGAMCFDMQQLLPCPKSNSSTFYYKRKLYVHNLTMYDLGTAEVRCFMWPEFEARRGASEVATCLAKFIEEKSKGGCRDLSLFSDNCPGQNRNRFVAFMFCETNKRVQLDKLSLTFLQKGHTENENDSVHSVIEKSTKHAVIYSPEQWYAAVRTARKSKAPYYVEEMTHSQFVDYKTMSQQVKNFNVDDEGDKVKWSNVREFTVYGNDAQALYITYKYGGTQKRVDLQRRQRSSGGNSHATVTEMSELLYVTSQCGISKLKKEDLISLCQAGLVPVAYHSFYKSLPLCSADNEGSDED</sequence>
<dbReference type="EMBL" id="BLXT01002192">
    <property type="protein sequence ID" value="GFN91926.1"/>
    <property type="molecule type" value="Genomic_DNA"/>
</dbReference>
<dbReference type="Pfam" id="PF25273">
    <property type="entry name" value="DUF7869"/>
    <property type="match status" value="1"/>
</dbReference>
<comment type="caution">
    <text evidence="2">The sequence shown here is derived from an EMBL/GenBank/DDBJ whole genome shotgun (WGS) entry which is preliminary data.</text>
</comment>
<dbReference type="AlphaFoldDB" id="A0AAV3ZBL8"/>
<evidence type="ECO:0000313" key="3">
    <source>
        <dbReference type="Proteomes" id="UP000735302"/>
    </source>
</evidence>
<dbReference type="Proteomes" id="UP000735302">
    <property type="component" value="Unassembled WGS sequence"/>
</dbReference>
<protein>
    <submittedName>
        <fullName evidence="2">DNA repair protein rhp54</fullName>
    </submittedName>
</protein>
<accession>A0AAV3ZBL8</accession>
<evidence type="ECO:0000259" key="1">
    <source>
        <dbReference type="Pfam" id="PF25273"/>
    </source>
</evidence>
<feature type="domain" description="DUF7869" evidence="1">
    <location>
        <begin position="194"/>
        <end position="320"/>
    </location>
</feature>
<name>A0AAV3ZBL8_9GAST</name>
<dbReference type="InterPro" id="IPR057191">
    <property type="entry name" value="DUF7869"/>
</dbReference>
<keyword evidence="3" id="KW-1185">Reference proteome</keyword>
<dbReference type="PANTHER" id="PTHR10773:SF19">
    <property type="match status" value="1"/>
</dbReference>
<organism evidence="2 3">
    <name type="scientific">Plakobranchus ocellatus</name>
    <dbReference type="NCBI Taxonomy" id="259542"/>
    <lineage>
        <taxon>Eukaryota</taxon>
        <taxon>Metazoa</taxon>
        <taxon>Spiralia</taxon>
        <taxon>Lophotrochozoa</taxon>
        <taxon>Mollusca</taxon>
        <taxon>Gastropoda</taxon>
        <taxon>Heterobranchia</taxon>
        <taxon>Euthyneura</taxon>
        <taxon>Panpulmonata</taxon>
        <taxon>Sacoglossa</taxon>
        <taxon>Placobranchoidea</taxon>
        <taxon>Plakobranchidae</taxon>
        <taxon>Plakobranchus</taxon>
    </lineage>
</organism>